<gene>
    <name evidence="1" type="ORF">KQX54_016498</name>
</gene>
<sequence length="72" mass="8016">MKAEFIKEACLSEGQQCHFSETCCSKKCIHRLESKNLGGICMGLKFELNKTGINNDNVNLCLPIGTKVRVLK</sequence>
<reference evidence="1 2" key="1">
    <citation type="journal article" date="2021" name="J. Hered.">
        <title>A chromosome-level genome assembly of the parasitoid wasp, Cotesia glomerata (Hymenoptera: Braconidae).</title>
        <authorList>
            <person name="Pinto B.J."/>
            <person name="Weis J.J."/>
            <person name="Gamble T."/>
            <person name="Ode P.J."/>
            <person name="Paul R."/>
            <person name="Zaspel J.M."/>
        </authorList>
    </citation>
    <scope>NUCLEOTIDE SEQUENCE [LARGE SCALE GENOMIC DNA]</scope>
    <source>
        <strain evidence="1">CgM1</strain>
    </source>
</reference>
<dbReference type="EMBL" id="JAHXZJ010002237">
    <property type="protein sequence ID" value="KAH0546972.1"/>
    <property type="molecule type" value="Genomic_DNA"/>
</dbReference>
<evidence type="ECO:0000313" key="2">
    <source>
        <dbReference type="Proteomes" id="UP000826195"/>
    </source>
</evidence>
<name>A0AAV7HS78_COTGL</name>
<dbReference type="Proteomes" id="UP000826195">
    <property type="component" value="Unassembled WGS sequence"/>
</dbReference>
<accession>A0AAV7HS78</accession>
<organism evidence="1 2">
    <name type="scientific">Cotesia glomerata</name>
    <name type="common">Lepidopteran parasitic wasp</name>
    <name type="synonym">Apanteles glomeratus</name>
    <dbReference type="NCBI Taxonomy" id="32391"/>
    <lineage>
        <taxon>Eukaryota</taxon>
        <taxon>Metazoa</taxon>
        <taxon>Ecdysozoa</taxon>
        <taxon>Arthropoda</taxon>
        <taxon>Hexapoda</taxon>
        <taxon>Insecta</taxon>
        <taxon>Pterygota</taxon>
        <taxon>Neoptera</taxon>
        <taxon>Endopterygota</taxon>
        <taxon>Hymenoptera</taxon>
        <taxon>Apocrita</taxon>
        <taxon>Ichneumonoidea</taxon>
        <taxon>Braconidae</taxon>
        <taxon>Microgastrinae</taxon>
        <taxon>Cotesia</taxon>
    </lineage>
</organism>
<protein>
    <submittedName>
        <fullName evidence="1">Uncharacterized protein</fullName>
    </submittedName>
</protein>
<comment type="caution">
    <text evidence="1">The sequence shown here is derived from an EMBL/GenBank/DDBJ whole genome shotgun (WGS) entry which is preliminary data.</text>
</comment>
<dbReference type="AlphaFoldDB" id="A0AAV7HS78"/>
<keyword evidence="2" id="KW-1185">Reference proteome</keyword>
<evidence type="ECO:0000313" key="1">
    <source>
        <dbReference type="EMBL" id="KAH0546972.1"/>
    </source>
</evidence>
<proteinExistence type="predicted"/>